<dbReference type="RefSeq" id="WP_124797743.1">
    <property type="nucleotide sequence ID" value="NZ_CP034170.1"/>
</dbReference>
<dbReference type="KEGG" id="nak:EH165_01620"/>
<keyword evidence="2" id="KW-0378">Hydrolase</keyword>
<feature type="domain" description="Metallo-beta-lactamase" evidence="1">
    <location>
        <begin position="23"/>
        <end position="80"/>
    </location>
</feature>
<gene>
    <name evidence="2" type="ORF">EH165_01620</name>
</gene>
<evidence type="ECO:0000259" key="1">
    <source>
        <dbReference type="Pfam" id="PF00753"/>
    </source>
</evidence>
<dbReference type="GO" id="GO:0016787">
    <property type="term" value="F:hydrolase activity"/>
    <property type="evidence" value="ECO:0007669"/>
    <property type="project" value="UniProtKB-KW"/>
</dbReference>
<reference evidence="2 3" key="2">
    <citation type="submission" date="2018-12" db="EMBL/GenBank/DDBJ databases">
        <title>Nakamurella antarcticus sp. nov., isolated from Antarctica South Shetland Islands soil.</title>
        <authorList>
            <person name="Peng F."/>
        </authorList>
    </citation>
    <scope>NUCLEOTIDE SEQUENCE [LARGE SCALE GENOMIC DNA]</scope>
    <source>
        <strain evidence="2 3">S14-144</strain>
    </source>
</reference>
<proteinExistence type="predicted"/>
<dbReference type="Proteomes" id="UP000268084">
    <property type="component" value="Chromosome"/>
</dbReference>
<accession>A0A3G8ZIQ4</accession>
<reference evidence="2 3" key="1">
    <citation type="submission" date="2018-11" db="EMBL/GenBank/DDBJ databases">
        <authorList>
            <person name="Da X."/>
        </authorList>
    </citation>
    <scope>NUCLEOTIDE SEQUENCE [LARGE SCALE GENOMIC DNA]</scope>
    <source>
        <strain evidence="2 3">S14-144</strain>
    </source>
</reference>
<dbReference type="Pfam" id="PF00753">
    <property type="entry name" value="Lactamase_B"/>
    <property type="match status" value="1"/>
</dbReference>
<dbReference type="InterPro" id="IPR001279">
    <property type="entry name" value="Metallo-B-lactamas"/>
</dbReference>
<sequence>MTENLPSLSTLAAGVHGVIAPLGDRFVTMYLVVGSASALHFDGGTDGMVDEFVLPALTELGLEPPDISHVVMSHCDVDHFVIDLGDTGTEGALAFPVVGHLERLRASGQIRRTQDRAGIPAWTFA</sequence>
<protein>
    <submittedName>
        <fullName evidence="2">MBL fold metallo-hydrolase</fullName>
    </submittedName>
</protein>
<organism evidence="2 3">
    <name type="scientific">Nakamurella antarctica</name>
    <dbReference type="NCBI Taxonomy" id="1902245"/>
    <lineage>
        <taxon>Bacteria</taxon>
        <taxon>Bacillati</taxon>
        <taxon>Actinomycetota</taxon>
        <taxon>Actinomycetes</taxon>
        <taxon>Nakamurellales</taxon>
        <taxon>Nakamurellaceae</taxon>
        <taxon>Nakamurella</taxon>
    </lineage>
</organism>
<dbReference type="EMBL" id="CP034170">
    <property type="protein sequence ID" value="AZI57058.1"/>
    <property type="molecule type" value="Genomic_DNA"/>
</dbReference>
<dbReference type="AlphaFoldDB" id="A0A3G8ZIQ4"/>
<dbReference type="Gene3D" id="3.60.15.10">
    <property type="entry name" value="Ribonuclease Z/Hydroxyacylglutathione hydrolase-like"/>
    <property type="match status" value="1"/>
</dbReference>
<keyword evidence="3" id="KW-1185">Reference proteome</keyword>
<evidence type="ECO:0000313" key="2">
    <source>
        <dbReference type="EMBL" id="AZI57058.1"/>
    </source>
</evidence>
<name>A0A3G8ZIQ4_9ACTN</name>
<dbReference type="SUPFAM" id="SSF56281">
    <property type="entry name" value="Metallo-hydrolase/oxidoreductase"/>
    <property type="match status" value="1"/>
</dbReference>
<dbReference type="InterPro" id="IPR036866">
    <property type="entry name" value="RibonucZ/Hydroxyglut_hydro"/>
</dbReference>
<evidence type="ECO:0000313" key="3">
    <source>
        <dbReference type="Proteomes" id="UP000268084"/>
    </source>
</evidence>
<dbReference type="OrthoDB" id="3196337at2"/>